<proteinExistence type="predicted"/>
<gene>
    <name evidence="2" type="ORF">DF183_05995</name>
</gene>
<reference evidence="2 3" key="2">
    <citation type="submission" date="2018-05" db="EMBL/GenBank/DDBJ databases">
        <authorList>
            <person name="Lanie J.A."/>
            <person name="Ng W.-L."/>
            <person name="Kazmierczak K.M."/>
            <person name="Andrzejewski T.M."/>
            <person name="Davidsen T.M."/>
            <person name="Wayne K.J."/>
            <person name="Tettelin H."/>
            <person name="Glass J.I."/>
            <person name="Rusch D."/>
            <person name="Podicherti R."/>
            <person name="Tsui H.-C.T."/>
            <person name="Winkler M.E."/>
        </authorList>
    </citation>
    <scope>NUCLEOTIDE SEQUENCE [LARGE SCALE GENOMIC DNA]</scope>
    <source>
        <strain evidence="2 3">YBY</strain>
    </source>
</reference>
<reference evidence="2 3" key="1">
    <citation type="submission" date="2018-05" db="EMBL/GenBank/DDBJ databases">
        <title>Genome Sequence of an Efficient Indole-Degrading Bacterium, Alcaligenes sp.YBY.</title>
        <authorList>
            <person name="Yang B."/>
        </authorList>
    </citation>
    <scope>NUCLEOTIDE SEQUENCE [LARGE SCALE GENOMIC DNA]</scope>
    <source>
        <strain evidence="2 3">YBY</strain>
    </source>
</reference>
<dbReference type="InterPro" id="IPR035919">
    <property type="entry name" value="EAL_sf"/>
</dbReference>
<dbReference type="AlphaFoldDB" id="A0A2U2BJU5"/>
<dbReference type="InterPro" id="IPR001633">
    <property type="entry name" value="EAL_dom"/>
</dbReference>
<dbReference type="InterPro" id="IPR050706">
    <property type="entry name" value="Cyclic-di-GMP_PDE-like"/>
</dbReference>
<feature type="domain" description="EAL" evidence="1">
    <location>
        <begin position="154"/>
        <end position="404"/>
    </location>
</feature>
<protein>
    <submittedName>
        <fullName evidence="2">EAL domain-containing protein</fullName>
    </submittedName>
</protein>
<evidence type="ECO:0000313" key="3">
    <source>
        <dbReference type="Proteomes" id="UP000245216"/>
    </source>
</evidence>
<dbReference type="Gene3D" id="3.20.20.450">
    <property type="entry name" value="EAL domain"/>
    <property type="match status" value="1"/>
</dbReference>
<dbReference type="SMART" id="SM00052">
    <property type="entry name" value="EAL"/>
    <property type="match status" value="1"/>
</dbReference>
<dbReference type="PANTHER" id="PTHR33121">
    <property type="entry name" value="CYCLIC DI-GMP PHOSPHODIESTERASE PDEF"/>
    <property type="match status" value="1"/>
</dbReference>
<dbReference type="Proteomes" id="UP000245216">
    <property type="component" value="Unassembled WGS sequence"/>
</dbReference>
<evidence type="ECO:0000259" key="1">
    <source>
        <dbReference type="PROSITE" id="PS50883"/>
    </source>
</evidence>
<dbReference type="CDD" id="cd01948">
    <property type="entry name" value="EAL"/>
    <property type="match status" value="1"/>
</dbReference>
<dbReference type="Pfam" id="PF00563">
    <property type="entry name" value="EAL"/>
    <property type="match status" value="1"/>
</dbReference>
<dbReference type="EMBL" id="QEXO01000002">
    <property type="protein sequence ID" value="PWE14283.1"/>
    <property type="molecule type" value="Genomic_DNA"/>
</dbReference>
<dbReference type="GO" id="GO:0071111">
    <property type="term" value="F:cyclic-guanylate-specific phosphodiesterase activity"/>
    <property type="evidence" value="ECO:0007669"/>
    <property type="project" value="InterPro"/>
</dbReference>
<dbReference type="RefSeq" id="WP_109088661.1">
    <property type="nucleotide sequence ID" value="NZ_QEXO01000002.1"/>
</dbReference>
<comment type="caution">
    <text evidence="2">The sequence shown here is derived from an EMBL/GenBank/DDBJ whole genome shotgun (WGS) entry which is preliminary data.</text>
</comment>
<dbReference type="STRING" id="511.UZ73_04960"/>
<dbReference type="SUPFAM" id="SSF141868">
    <property type="entry name" value="EAL domain-like"/>
    <property type="match status" value="1"/>
</dbReference>
<sequence>MSRLDIPVIDHCSTHLRLWLVNLSYLQALYGADFHAFVLDTVQQRLLDSGLKADEVFIQGDFVLIALGQLGRQNRFQRAHPNALAQLLGAALECDPIAHEDTRIYLHTQVAYHFDHRQYDKDLLHPPAPNPCSHSHPATLAAWHKVWAQTYRDDMTLAVQMLDDLQAGRLVLAFQPVYHLGEQHQNTYFYEEALIRHQGQADYQLPEAIGALERLGLISRLDRSVLRSVVELLSAQPALCLGANLSAGSLQDDLWWQDLFSYLDSRPDVAQRLILEVTETGTIAHKPTALRLIAQLQNLGVRIALDDTGSGNSTLAFLVQSHADIIKIDRSILLRARTPGQPAHLLRNLVNVCADYSPYVVIEGVEDEADLEFVRLSGAHGVQGFLLALPTIHPHWLKPSDVITVQDAVYVRTQFYPGEPLADYGFGF</sequence>
<dbReference type="PROSITE" id="PS50883">
    <property type="entry name" value="EAL"/>
    <property type="match status" value="1"/>
</dbReference>
<name>A0A2U2BJU5_ALCFA</name>
<organism evidence="2 3">
    <name type="scientific">Alcaligenes faecalis</name>
    <dbReference type="NCBI Taxonomy" id="511"/>
    <lineage>
        <taxon>Bacteria</taxon>
        <taxon>Pseudomonadati</taxon>
        <taxon>Pseudomonadota</taxon>
        <taxon>Betaproteobacteria</taxon>
        <taxon>Burkholderiales</taxon>
        <taxon>Alcaligenaceae</taxon>
        <taxon>Alcaligenes</taxon>
    </lineage>
</organism>
<dbReference type="PANTHER" id="PTHR33121:SF23">
    <property type="entry name" value="CYCLIC DI-GMP PHOSPHODIESTERASE PDEB"/>
    <property type="match status" value="1"/>
</dbReference>
<evidence type="ECO:0000313" key="2">
    <source>
        <dbReference type="EMBL" id="PWE14283.1"/>
    </source>
</evidence>
<accession>A0A2U2BJU5</accession>